<keyword evidence="1" id="KW-0472">Membrane</keyword>
<evidence type="ECO:0000313" key="3">
    <source>
        <dbReference type="Proteomes" id="UP000660885"/>
    </source>
</evidence>
<organism evidence="2 3">
    <name type="scientific">Belnapia arida</name>
    <dbReference type="NCBI Taxonomy" id="2804533"/>
    <lineage>
        <taxon>Bacteria</taxon>
        <taxon>Pseudomonadati</taxon>
        <taxon>Pseudomonadota</taxon>
        <taxon>Alphaproteobacteria</taxon>
        <taxon>Acetobacterales</taxon>
        <taxon>Roseomonadaceae</taxon>
        <taxon>Belnapia</taxon>
    </lineage>
</organism>
<comment type="caution">
    <text evidence="2">The sequence shown here is derived from an EMBL/GenBank/DDBJ whole genome shotgun (WGS) entry which is preliminary data.</text>
</comment>
<keyword evidence="1" id="KW-0812">Transmembrane</keyword>
<reference evidence="2 3" key="1">
    <citation type="submission" date="2021-01" db="EMBL/GenBank/DDBJ databases">
        <title>Belnapia mucosa sp. nov. and Belnapia arida sp. nov., isolated from the Tabernas Desert (Almeria, Spain).</title>
        <authorList>
            <person name="Molina-Menor E."/>
            <person name="Vidal-Verdu A."/>
            <person name="Calonge A."/>
            <person name="Satari L."/>
            <person name="Pereto J."/>
            <person name="Porcar M."/>
        </authorList>
    </citation>
    <scope>NUCLEOTIDE SEQUENCE [LARGE SCALE GENOMIC DNA]</scope>
    <source>
        <strain evidence="2 3">T18</strain>
    </source>
</reference>
<sequence>MPPPPDPHDITAAFQTSMAGGTLFGILGLRALAGVWDAIAHSRRTAGAAPDTRDTARDRIELLIRPAFRDIAALGIVLAVSPIAATLIEALVAGSALLQALIDPASPPAPADPVAGAAPWDQLNDRLVAIVGAAACLAAAGFLLSGVLGDLGVRLLPRLPPPRQMGCRR</sequence>
<gene>
    <name evidence="2" type="ORF">JMJ56_29780</name>
</gene>
<name>A0ABS1UCA6_9PROT</name>
<accession>A0ABS1UCA6</accession>
<protein>
    <submittedName>
        <fullName evidence="2">Uncharacterized protein</fullName>
    </submittedName>
</protein>
<proteinExistence type="predicted"/>
<feature type="transmembrane region" description="Helical" evidence="1">
    <location>
        <begin position="127"/>
        <end position="148"/>
    </location>
</feature>
<evidence type="ECO:0000256" key="1">
    <source>
        <dbReference type="SAM" id="Phobius"/>
    </source>
</evidence>
<feature type="transmembrane region" description="Helical" evidence="1">
    <location>
        <begin position="71"/>
        <end position="98"/>
    </location>
</feature>
<keyword evidence="3" id="KW-1185">Reference proteome</keyword>
<dbReference type="Proteomes" id="UP000660885">
    <property type="component" value="Unassembled WGS sequence"/>
</dbReference>
<evidence type="ECO:0000313" key="2">
    <source>
        <dbReference type="EMBL" id="MBL6082170.1"/>
    </source>
</evidence>
<dbReference type="EMBL" id="JAETWB010000050">
    <property type="protein sequence ID" value="MBL6082170.1"/>
    <property type="molecule type" value="Genomic_DNA"/>
</dbReference>
<keyword evidence="1" id="KW-1133">Transmembrane helix</keyword>
<feature type="transmembrane region" description="Helical" evidence="1">
    <location>
        <begin position="12"/>
        <end position="33"/>
    </location>
</feature>
<dbReference type="RefSeq" id="WP_202835382.1">
    <property type="nucleotide sequence ID" value="NZ_JAETWB010000050.1"/>
</dbReference>